<accession>A0ABU0AUI2</accession>
<feature type="transmembrane region" description="Helical" evidence="7">
    <location>
        <begin position="160"/>
        <end position="181"/>
    </location>
</feature>
<feature type="transmembrane region" description="Helical" evidence="7">
    <location>
        <begin position="202"/>
        <end position="223"/>
    </location>
</feature>
<feature type="transmembrane region" description="Helical" evidence="7">
    <location>
        <begin position="279"/>
        <end position="301"/>
    </location>
</feature>
<dbReference type="InterPro" id="IPR051327">
    <property type="entry name" value="MATE_MepA_subfamily"/>
</dbReference>
<name>A0ABU0AUI2_9FIRM</name>
<gene>
    <name evidence="8" type="ORF">J2S72_000697</name>
</gene>
<evidence type="ECO:0000256" key="1">
    <source>
        <dbReference type="ARBA" id="ARBA00004651"/>
    </source>
</evidence>
<organism evidence="8 9">
    <name type="scientific">Peptoniphilus koenoeneniae</name>
    <dbReference type="NCBI Taxonomy" id="507751"/>
    <lineage>
        <taxon>Bacteria</taxon>
        <taxon>Bacillati</taxon>
        <taxon>Bacillota</taxon>
        <taxon>Tissierellia</taxon>
        <taxon>Tissierellales</taxon>
        <taxon>Peptoniphilaceae</taxon>
        <taxon>Peptoniphilus</taxon>
    </lineage>
</organism>
<evidence type="ECO:0000313" key="9">
    <source>
        <dbReference type="Proteomes" id="UP001236559"/>
    </source>
</evidence>
<feature type="transmembrane region" description="Helical" evidence="7">
    <location>
        <begin position="379"/>
        <end position="403"/>
    </location>
</feature>
<sequence length="405" mass="44683">MVDGFFVANYVSETALGAVNISLPFISILFGISVVFAIGTQTMCGVLLGRGNKEEASRVFTQSVLSLTIFSLILGITSFLNMDKIAILLGAREDLIGLVENYLGIIMIFSPFFIISYNLEVLVKIDGYPYLSIIVVAISALTNIFLDYLFVAVYNYGIKGAAIATGISQLLATLIFLVHFLGKKSNLKFRTFKFHGNILKRIVHLGIGSCIAEIGGGAIIFLYNHFIINYLGERALSTFTVISYVTQMVAVFYAGISQGMSPLVSYYYGKNKLKEARTIFKYALISTISVSLISFGLINYFSQNIFSVFLKGDLEQIIYSKGAMAKYSFSYLLIGYNIIISGFSASMLKPNNSIIINILRSFVMIGLALFLLSKINPQYIWFSSVLSEGLTLIFSLIVIKALLEN</sequence>
<keyword evidence="4 7" id="KW-0812">Transmembrane</keyword>
<dbReference type="Proteomes" id="UP001236559">
    <property type="component" value="Unassembled WGS sequence"/>
</dbReference>
<evidence type="ECO:0000256" key="5">
    <source>
        <dbReference type="ARBA" id="ARBA00022989"/>
    </source>
</evidence>
<reference evidence="8 9" key="1">
    <citation type="submission" date="2023-07" db="EMBL/GenBank/DDBJ databases">
        <title>Genomic Encyclopedia of Type Strains, Phase IV (KMG-IV): sequencing the most valuable type-strain genomes for metagenomic binning, comparative biology and taxonomic classification.</title>
        <authorList>
            <person name="Goeker M."/>
        </authorList>
    </citation>
    <scope>NUCLEOTIDE SEQUENCE [LARGE SCALE GENOMIC DNA]</scope>
    <source>
        <strain evidence="8 9">DSM 22616</strain>
    </source>
</reference>
<feature type="transmembrane region" description="Helical" evidence="7">
    <location>
        <begin position="355"/>
        <end position="373"/>
    </location>
</feature>
<dbReference type="InterPro" id="IPR048279">
    <property type="entry name" value="MdtK-like"/>
</dbReference>
<dbReference type="PANTHER" id="PTHR43823">
    <property type="entry name" value="SPORULATION PROTEIN YKVU"/>
    <property type="match status" value="1"/>
</dbReference>
<dbReference type="PANTHER" id="PTHR43823:SF3">
    <property type="entry name" value="MULTIDRUG EXPORT PROTEIN MEPA"/>
    <property type="match status" value="1"/>
</dbReference>
<keyword evidence="3" id="KW-1003">Cell membrane</keyword>
<keyword evidence="5 7" id="KW-1133">Transmembrane helix</keyword>
<protein>
    <submittedName>
        <fullName evidence="8">MATE family efflux protein</fullName>
    </submittedName>
</protein>
<evidence type="ECO:0000256" key="3">
    <source>
        <dbReference type="ARBA" id="ARBA00022475"/>
    </source>
</evidence>
<feature type="transmembrane region" description="Helical" evidence="7">
    <location>
        <begin position="25"/>
        <end position="48"/>
    </location>
</feature>
<evidence type="ECO:0000313" key="8">
    <source>
        <dbReference type="EMBL" id="MDQ0274680.1"/>
    </source>
</evidence>
<keyword evidence="2" id="KW-0813">Transport</keyword>
<feature type="transmembrane region" description="Helical" evidence="7">
    <location>
        <begin position="235"/>
        <end position="256"/>
    </location>
</feature>
<feature type="transmembrane region" description="Helical" evidence="7">
    <location>
        <begin position="329"/>
        <end position="348"/>
    </location>
</feature>
<feature type="transmembrane region" description="Helical" evidence="7">
    <location>
        <begin position="130"/>
        <end position="154"/>
    </location>
</feature>
<dbReference type="InterPro" id="IPR002528">
    <property type="entry name" value="MATE_fam"/>
</dbReference>
<comment type="caution">
    <text evidence="8">The sequence shown here is derived from an EMBL/GenBank/DDBJ whole genome shotgun (WGS) entry which is preliminary data.</text>
</comment>
<evidence type="ECO:0000256" key="6">
    <source>
        <dbReference type="ARBA" id="ARBA00023136"/>
    </source>
</evidence>
<keyword evidence="6 7" id="KW-0472">Membrane</keyword>
<keyword evidence="9" id="KW-1185">Reference proteome</keyword>
<dbReference type="EMBL" id="JAUSTN010000003">
    <property type="protein sequence ID" value="MDQ0274680.1"/>
    <property type="molecule type" value="Genomic_DNA"/>
</dbReference>
<dbReference type="Pfam" id="PF01554">
    <property type="entry name" value="MatE"/>
    <property type="match status" value="2"/>
</dbReference>
<evidence type="ECO:0000256" key="2">
    <source>
        <dbReference type="ARBA" id="ARBA00022448"/>
    </source>
</evidence>
<evidence type="ECO:0000256" key="7">
    <source>
        <dbReference type="SAM" id="Phobius"/>
    </source>
</evidence>
<comment type="subcellular location">
    <subcellularLocation>
        <location evidence="1">Cell membrane</location>
        <topology evidence="1">Multi-pass membrane protein</topology>
    </subcellularLocation>
</comment>
<feature type="transmembrane region" description="Helical" evidence="7">
    <location>
        <begin position="102"/>
        <end position="123"/>
    </location>
</feature>
<proteinExistence type="predicted"/>
<feature type="transmembrane region" description="Helical" evidence="7">
    <location>
        <begin position="60"/>
        <end position="82"/>
    </location>
</feature>
<evidence type="ECO:0000256" key="4">
    <source>
        <dbReference type="ARBA" id="ARBA00022692"/>
    </source>
</evidence>
<dbReference type="PIRSF" id="PIRSF006603">
    <property type="entry name" value="DinF"/>
    <property type="match status" value="1"/>
</dbReference>